<evidence type="ECO:0000313" key="2">
    <source>
        <dbReference type="EMBL" id="MPN31210.1"/>
    </source>
</evidence>
<evidence type="ECO:0000256" key="1">
    <source>
        <dbReference type="SAM" id="Phobius"/>
    </source>
</evidence>
<reference evidence="2" key="1">
    <citation type="submission" date="2019-08" db="EMBL/GenBank/DDBJ databases">
        <authorList>
            <person name="Kucharzyk K."/>
            <person name="Murdoch R.W."/>
            <person name="Higgins S."/>
            <person name="Loffler F."/>
        </authorList>
    </citation>
    <scope>NUCLEOTIDE SEQUENCE</scope>
</reference>
<feature type="transmembrane region" description="Helical" evidence="1">
    <location>
        <begin position="34"/>
        <end position="54"/>
    </location>
</feature>
<name>A0A645GXU7_9ZZZZ</name>
<feature type="transmembrane region" description="Helical" evidence="1">
    <location>
        <begin position="61"/>
        <end position="80"/>
    </location>
</feature>
<keyword evidence="1" id="KW-1133">Transmembrane helix</keyword>
<sequence>MSNINFLFLFSSTIFSLRCFKVSSFSIDSLFCILPVFPIIFSLAISLIASIIPLPHIPLGCLFPITFFSISSPIFIFSIAPSPALIPQLIFIPSNAGPAAHEHDVRFDFLDKTISPFVPISINKIFLSVFYKLQTQTPATISAPM</sequence>
<accession>A0A645GXU7</accession>
<organism evidence="2">
    <name type="scientific">bioreactor metagenome</name>
    <dbReference type="NCBI Taxonomy" id="1076179"/>
    <lineage>
        <taxon>unclassified sequences</taxon>
        <taxon>metagenomes</taxon>
        <taxon>ecological metagenomes</taxon>
    </lineage>
</organism>
<protein>
    <submittedName>
        <fullName evidence="2">Uncharacterized protein</fullName>
    </submittedName>
</protein>
<keyword evidence="1" id="KW-0472">Membrane</keyword>
<dbReference type="AlphaFoldDB" id="A0A645GXU7"/>
<gene>
    <name evidence="2" type="ORF">SDC9_178684</name>
</gene>
<proteinExistence type="predicted"/>
<comment type="caution">
    <text evidence="2">The sequence shown here is derived from an EMBL/GenBank/DDBJ whole genome shotgun (WGS) entry which is preliminary data.</text>
</comment>
<keyword evidence="1" id="KW-0812">Transmembrane</keyword>
<dbReference type="EMBL" id="VSSQ01082664">
    <property type="protein sequence ID" value="MPN31210.1"/>
    <property type="molecule type" value="Genomic_DNA"/>
</dbReference>